<evidence type="ECO:0000256" key="7">
    <source>
        <dbReference type="SAM" id="Phobius"/>
    </source>
</evidence>
<feature type="region of interest" description="Disordered" evidence="6">
    <location>
        <begin position="523"/>
        <end position="547"/>
    </location>
</feature>
<evidence type="ECO:0000256" key="1">
    <source>
        <dbReference type="ARBA" id="ARBA00004141"/>
    </source>
</evidence>
<dbReference type="Pfam" id="PF05346">
    <property type="entry name" value="DUF747"/>
    <property type="match status" value="1"/>
</dbReference>
<feature type="compositionally biased region" description="Basic and acidic residues" evidence="6">
    <location>
        <begin position="523"/>
        <end position="532"/>
    </location>
</feature>
<feature type="non-terminal residue" evidence="8">
    <location>
        <position position="1"/>
    </location>
</feature>
<dbReference type="AlphaFoldDB" id="N6SVG8"/>
<name>N6SVG8_DENPD</name>
<dbReference type="GO" id="GO:0005789">
    <property type="term" value="C:endoplasmic reticulum membrane"/>
    <property type="evidence" value="ECO:0007669"/>
    <property type="project" value="TreeGrafter"/>
</dbReference>
<dbReference type="OrthoDB" id="29023at2759"/>
<evidence type="ECO:0000313" key="8">
    <source>
        <dbReference type="EMBL" id="ENN71729.1"/>
    </source>
</evidence>
<keyword evidence="3 7" id="KW-0812">Transmembrane</keyword>
<feature type="transmembrane region" description="Helical" evidence="7">
    <location>
        <begin position="115"/>
        <end position="140"/>
    </location>
</feature>
<keyword evidence="4 7" id="KW-1133">Transmembrane helix</keyword>
<comment type="subcellular location">
    <subcellularLocation>
        <location evidence="1">Membrane</location>
        <topology evidence="1">Multi-pass membrane protein</topology>
    </subcellularLocation>
</comment>
<keyword evidence="5 7" id="KW-0472">Membrane</keyword>
<evidence type="ECO:0000256" key="4">
    <source>
        <dbReference type="ARBA" id="ARBA00022989"/>
    </source>
</evidence>
<reference evidence="8" key="1">
    <citation type="journal article" date="2013" name="Genome Biol.">
        <title>Draft genome of the mountain pine beetle, Dendroctonus ponderosae Hopkins, a major forest pest.</title>
        <authorList>
            <person name="Keeling C.I."/>
            <person name="Yuen M.M."/>
            <person name="Liao N.Y."/>
            <person name="Docking T.R."/>
            <person name="Chan S.K."/>
            <person name="Taylor G.A."/>
            <person name="Palmquist D.L."/>
            <person name="Jackman S.D."/>
            <person name="Nguyen A."/>
            <person name="Li M."/>
            <person name="Henderson H."/>
            <person name="Janes J.K."/>
            <person name="Zhao Y."/>
            <person name="Pandoh P."/>
            <person name="Moore R."/>
            <person name="Sperling F.A."/>
            <person name="Huber D.P."/>
            <person name="Birol I."/>
            <person name="Jones S.J."/>
            <person name="Bohlmann J."/>
        </authorList>
    </citation>
    <scope>NUCLEOTIDE SEQUENCE</scope>
</reference>
<dbReference type="OMA" id="KSMPQSQ"/>
<comment type="similarity">
    <text evidence="2">Belongs to the TAPT1 family.</text>
</comment>
<dbReference type="PANTHER" id="PTHR13317">
    <property type="entry name" value="TRANSMEMBRANE ANTERIOR POSTERIOR TRANSFORMATION PROTEIN 1 HOMOLOG"/>
    <property type="match status" value="1"/>
</dbReference>
<evidence type="ECO:0000256" key="6">
    <source>
        <dbReference type="SAM" id="MobiDB-lite"/>
    </source>
</evidence>
<dbReference type="EMBL" id="KB741259">
    <property type="protein sequence ID" value="ENN71729.1"/>
    <property type="molecule type" value="Genomic_DNA"/>
</dbReference>
<feature type="transmembrane region" description="Helical" evidence="7">
    <location>
        <begin position="353"/>
        <end position="373"/>
    </location>
</feature>
<proteinExistence type="inferred from homology"/>
<gene>
    <name evidence="8" type="ORF">YQE_11651</name>
</gene>
<dbReference type="GO" id="GO:0036064">
    <property type="term" value="C:ciliary basal body"/>
    <property type="evidence" value="ECO:0007669"/>
    <property type="project" value="TreeGrafter"/>
</dbReference>
<dbReference type="InterPro" id="IPR008010">
    <property type="entry name" value="Tatp1"/>
</dbReference>
<dbReference type="GO" id="GO:0045724">
    <property type="term" value="P:positive regulation of cilium assembly"/>
    <property type="evidence" value="ECO:0007669"/>
    <property type="project" value="TreeGrafter"/>
</dbReference>
<evidence type="ECO:0000256" key="2">
    <source>
        <dbReference type="ARBA" id="ARBA00008803"/>
    </source>
</evidence>
<feature type="transmembrane region" description="Helical" evidence="7">
    <location>
        <begin position="379"/>
        <end position="404"/>
    </location>
</feature>
<feature type="transmembrane region" description="Helical" evidence="7">
    <location>
        <begin position="283"/>
        <end position="301"/>
    </location>
</feature>
<organism evidence="8">
    <name type="scientific">Dendroctonus ponderosae</name>
    <name type="common">Mountain pine beetle</name>
    <dbReference type="NCBI Taxonomy" id="77166"/>
    <lineage>
        <taxon>Eukaryota</taxon>
        <taxon>Metazoa</taxon>
        <taxon>Ecdysozoa</taxon>
        <taxon>Arthropoda</taxon>
        <taxon>Hexapoda</taxon>
        <taxon>Insecta</taxon>
        <taxon>Pterygota</taxon>
        <taxon>Neoptera</taxon>
        <taxon>Endopterygota</taxon>
        <taxon>Coleoptera</taxon>
        <taxon>Polyphaga</taxon>
        <taxon>Cucujiformia</taxon>
        <taxon>Curculionidae</taxon>
        <taxon>Scolytinae</taxon>
        <taxon>Dendroctonus</taxon>
    </lineage>
</organism>
<accession>N6SVG8</accession>
<sequence>MEERAASALEKKLRFRQPAKTWEIDENIENLAGNDERPHMDHPKTERSSSLFSFLKTEVTRNYLLENDEERFSIGREKFYLFMKIPKELEKFLFYGVMHYCVFLCRSSHTSSPRILSPAEICDLLKAVILIVSIMVLWLIDTNMMYHLIKSQSVIKLYIFYNMLDIGDRLLISLGQDTIDALLWTATEPRGRKREHLGLIPHLFLAIIYVSILFAVFSFGGVYIDYLNSFQFVELKGSVFKKFDKNNLFQVSCSDVRERFHLVVLLFVVILQTMREYNWKIDILWQLIFDSFAVLVAELLVDWIKHAFITRFNELNADVYKDYRTSIAYDLTHKLQKHPFSGHSDLVARRMGFIALPLGVLCARVLFSAIHLYNLPAMIIFLIGYLGVWSLKILNTILIFGMACRIIAQHKLERTAQNSPVNNVESRDKLRNVGASSPQHAIFKSHSSEDNELKLSISGSDLAAAAIFANSTVDLKDARLNEELLKNSSEDLRMELSEEIVTRSVPDIKKELKFDETVGAKNEVESLKKSESEPSLVNLADNQVKDL</sequence>
<protein>
    <submittedName>
        <fullName evidence="8">Uncharacterized protein</fullName>
    </submittedName>
</protein>
<evidence type="ECO:0000256" key="3">
    <source>
        <dbReference type="ARBA" id="ARBA00022692"/>
    </source>
</evidence>
<dbReference type="PANTHER" id="PTHR13317:SF4">
    <property type="entry name" value="TRANSMEMBRANE ANTERIOR POSTERIOR TRANSFORMATION PROTEIN 1 HOMOLOG"/>
    <property type="match status" value="1"/>
</dbReference>
<feature type="transmembrane region" description="Helical" evidence="7">
    <location>
        <begin position="199"/>
        <end position="224"/>
    </location>
</feature>
<evidence type="ECO:0000256" key="5">
    <source>
        <dbReference type="ARBA" id="ARBA00023136"/>
    </source>
</evidence>
<dbReference type="HOGENOM" id="CLU_003655_3_1_1"/>